<name>A0A8X6QPX5_NEPPI</name>
<sequence>MACCISTLKQIHPIRRSNLKQFYDEVVKPRGVKELSKIISEIQPARTNSWANCCVWYEMISYELDSGLNPLETWPAPPIKINKLPDSFVNLFESKSYDDL</sequence>
<evidence type="ECO:0000313" key="1">
    <source>
        <dbReference type="EMBL" id="GFU33311.1"/>
    </source>
</evidence>
<accession>A0A8X6QPX5</accession>
<dbReference type="EMBL" id="BMAW01034046">
    <property type="protein sequence ID" value="GFU33311.1"/>
    <property type="molecule type" value="Genomic_DNA"/>
</dbReference>
<dbReference type="Proteomes" id="UP000887013">
    <property type="component" value="Unassembled WGS sequence"/>
</dbReference>
<protein>
    <submittedName>
        <fullName evidence="1">Uncharacterized protein</fullName>
    </submittedName>
</protein>
<gene>
    <name evidence="1" type="ORF">NPIL_302391</name>
</gene>
<keyword evidence="2" id="KW-1185">Reference proteome</keyword>
<dbReference type="AlphaFoldDB" id="A0A8X6QPX5"/>
<evidence type="ECO:0000313" key="2">
    <source>
        <dbReference type="Proteomes" id="UP000887013"/>
    </source>
</evidence>
<comment type="caution">
    <text evidence="1">The sequence shown here is derived from an EMBL/GenBank/DDBJ whole genome shotgun (WGS) entry which is preliminary data.</text>
</comment>
<proteinExistence type="predicted"/>
<reference evidence="1" key="1">
    <citation type="submission" date="2020-08" db="EMBL/GenBank/DDBJ databases">
        <title>Multicomponent nature underlies the extraordinary mechanical properties of spider dragline silk.</title>
        <authorList>
            <person name="Kono N."/>
            <person name="Nakamura H."/>
            <person name="Mori M."/>
            <person name="Yoshida Y."/>
            <person name="Ohtoshi R."/>
            <person name="Malay A.D."/>
            <person name="Moran D.A.P."/>
            <person name="Tomita M."/>
            <person name="Numata K."/>
            <person name="Arakawa K."/>
        </authorList>
    </citation>
    <scope>NUCLEOTIDE SEQUENCE</scope>
</reference>
<organism evidence="1 2">
    <name type="scientific">Nephila pilipes</name>
    <name type="common">Giant wood spider</name>
    <name type="synonym">Nephila maculata</name>
    <dbReference type="NCBI Taxonomy" id="299642"/>
    <lineage>
        <taxon>Eukaryota</taxon>
        <taxon>Metazoa</taxon>
        <taxon>Ecdysozoa</taxon>
        <taxon>Arthropoda</taxon>
        <taxon>Chelicerata</taxon>
        <taxon>Arachnida</taxon>
        <taxon>Araneae</taxon>
        <taxon>Araneomorphae</taxon>
        <taxon>Entelegynae</taxon>
        <taxon>Araneoidea</taxon>
        <taxon>Nephilidae</taxon>
        <taxon>Nephila</taxon>
    </lineage>
</organism>